<organism evidence="2 3">
    <name type="scientific">Lentithecium fluviatile CBS 122367</name>
    <dbReference type="NCBI Taxonomy" id="1168545"/>
    <lineage>
        <taxon>Eukaryota</taxon>
        <taxon>Fungi</taxon>
        <taxon>Dikarya</taxon>
        <taxon>Ascomycota</taxon>
        <taxon>Pezizomycotina</taxon>
        <taxon>Dothideomycetes</taxon>
        <taxon>Pleosporomycetidae</taxon>
        <taxon>Pleosporales</taxon>
        <taxon>Massarineae</taxon>
        <taxon>Lentitheciaceae</taxon>
        <taxon>Lentithecium</taxon>
    </lineage>
</organism>
<dbReference type="AlphaFoldDB" id="A0A6G1JJI9"/>
<gene>
    <name evidence="2" type="ORF">K458DRAFT_398654</name>
</gene>
<accession>A0A6G1JJI9</accession>
<protein>
    <submittedName>
        <fullName evidence="2">Uncharacterized protein</fullName>
    </submittedName>
</protein>
<sequence length="152" mass="17213">MALSKNPFTQDDGNSHTCYYEILQPFESTECTIRASSFRSRLSRAQKPSPARSSHRGRRRQPSITTNRERELLTRETWKGMARVWTNNGVNRQTYKTHSSVPPRRSAAAFRAAPLRGLSYTLRYIPDTLGGAAERPPATSAYQRPCTCGSKY</sequence>
<evidence type="ECO:0000256" key="1">
    <source>
        <dbReference type="SAM" id="MobiDB-lite"/>
    </source>
</evidence>
<proteinExistence type="predicted"/>
<feature type="region of interest" description="Disordered" evidence="1">
    <location>
        <begin position="38"/>
        <end position="71"/>
    </location>
</feature>
<evidence type="ECO:0000313" key="2">
    <source>
        <dbReference type="EMBL" id="KAF2690646.1"/>
    </source>
</evidence>
<dbReference type="Proteomes" id="UP000799291">
    <property type="component" value="Unassembled WGS sequence"/>
</dbReference>
<reference evidence="2" key="1">
    <citation type="journal article" date="2020" name="Stud. Mycol.">
        <title>101 Dothideomycetes genomes: a test case for predicting lifestyles and emergence of pathogens.</title>
        <authorList>
            <person name="Haridas S."/>
            <person name="Albert R."/>
            <person name="Binder M."/>
            <person name="Bloem J."/>
            <person name="Labutti K."/>
            <person name="Salamov A."/>
            <person name="Andreopoulos B."/>
            <person name="Baker S."/>
            <person name="Barry K."/>
            <person name="Bills G."/>
            <person name="Bluhm B."/>
            <person name="Cannon C."/>
            <person name="Castanera R."/>
            <person name="Culley D."/>
            <person name="Daum C."/>
            <person name="Ezra D."/>
            <person name="Gonzalez J."/>
            <person name="Henrissat B."/>
            <person name="Kuo A."/>
            <person name="Liang C."/>
            <person name="Lipzen A."/>
            <person name="Lutzoni F."/>
            <person name="Magnuson J."/>
            <person name="Mondo S."/>
            <person name="Nolan M."/>
            <person name="Ohm R."/>
            <person name="Pangilinan J."/>
            <person name="Park H.-J."/>
            <person name="Ramirez L."/>
            <person name="Alfaro M."/>
            <person name="Sun H."/>
            <person name="Tritt A."/>
            <person name="Yoshinaga Y."/>
            <person name="Zwiers L.-H."/>
            <person name="Turgeon B."/>
            <person name="Goodwin S."/>
            <person name="Spatafora J."/>
            <person name="Crous P."/>
            <person name="Grigoriev I."/>
        </authorList>
    </citation>
    <scope>NUCLEOTIDE SEQUENCE</scope>
    <source>
        <strain evidence="2">CBS 122367</strain>
    </source>
</reference>
<dbReference type="EMBL" id="MU005570">
    <property type="protein sequence ID" value="KAF2690646.1"/>
    <property type="molecule type" value="Genomic_DNA"/>
</dbReference>
<name>A0A6G1JJI9_9PLEO</name>
<keyword evidence="3" id="KW-1185">Reference proteome</keyword>
<evidence type="ECO:0000313" key="3">
    <source>
        <dbReference type="Proteomes" id="UP000799291"/>
    </source>
</evidence>